<comment type="caution">
    <text evidence="7">The sequence shown here is derived from an EMBL/GenBank/DDBJ whole genome shotgun (WGS) entry which is preliminary data.</text>
</comment>
<evidence type="ECO:0000313" key="8">
    <source>
        <dbReference type="Proteomes" id="UP001500713"/>
    </source>
</evidence>
<evidence type="ECO:0000256" key="3">
    <source>
        <dbReference type="ARBA" id="ARBA00023125"/>
    </source>
</evidence>
<dbReference type="Gene3D" id="3.40.190.290">
    <property type="match status" value="1"/>
</dbReference>
<keyword evidence="8" id="KW-1185">Reference proteome</keyword>
<protein>
    <submittedName>
        <fullName evidence="7">LysR family transcriptional regulator</fullName>
    </submittedName>
</protein>
<reference evidence="8" key="1">
    <citation type="journal article" date="2019" name="Int. J. Syst. Evol. Microbiol.">
        <title>The Global Catalogue of Microorganisms (GCM) 10K type strain sequencing project: providing services to taxonomists for standard genome sequencing and annotation.</title>
        <authorList>
            <consortium name="The Broad Institute Genomics Platform"/>
            <consortium name="The Broad Institute Genome Sequencing Center for Infectious Disease"/>
            <person name="Wu L."/>
            <person name="Ma J."/>
        </authorList>
    </citation>
    <scope>NUCLEOTIDE SEQUENCE [LARGE SCALE GENOMIC DNA]</scope>
    <source>
        <strain evidence="8">JCM 14162</strain>
    </source>
</reference>
<evidence type="ECO:0000256" key="2">
    <source>
        <dbReference type="ARBA" id="ARBA00023015"/>
    </source>
</evidence>
<dbReference type="PANTHER" id="PTHR30537">
    <property type="entry name" value="HTH-TYPE TRANSCRIPTIONAL REGULATOR"/>
    <property type="match status" value="1"/>
</dbReference>
<dbReference type="Proteomes" id="UP001500713">
    <property type="component" value="Unassembled WGS sequence"/>
</dbReference>
<keyword evidence="3" id="KW-0238">DNA-binding</keyword>
<comment type="similarity">
    <text evidence="1">Belongs to the LysR transcriptional regulatory family.</text>
</comment>
<dbReference type="SUPFAM" id="SSF53850">
    <property type="entry name" value="Periplasmic binding protein-like II"/>
    <property type="match status" value="1"/>
</dbReference>
<feature type="domain" description="HTH lysR-type" evidence="5">
    <location>
        <begin position="4"/>
        <end position="62"/>
    </location>
</feature>
<dbReference type="InterPro" id="IPR036388">
    <property type="entry name" value="WH-like_DNA-bd_sf"/>
</dbReference>
<dbReference type="Pfam" id="PF03466">
    <property type="entry name" value="LysR_substrate"/>
    <property type="match status" value="1"/>
</dbReference>
<dbReference type="RefSeq" id="WP_229955927.1">
    <property type="nucleotide sequence ID" value="NZ_BAAAEM010000002.1"/>
</dbReference>
<dbReference type="InterPro" id="IPR036390">
    <property type="entry name" value="WH_DNA-bd_sf"/>
</dbReference>
<dbReference type="InterPro" id="IPR000847">
    <property type="entry name" value="LysR_HTH_N"/>
</dbReference>
<gene>
    <name evidence="7" type="ORF">GCM10009096_15570</name>
</gene>
<dbReference type="Pfam" id="PF00126">
    <property type="entry name" value="HTH_1"/>
    <property type="match status" value="1"/>
</dbReference>
<dbReference type="PANTHER" id="PTHR30537:SF3">
    <property type="entry name" value="TRANSCRIPTIONAL REGULATORY PROTEIN"/>
    <property type="match status" value="1"/>
</dbReference>
<sequence length="293" mass="32647">MENWDDYRFILALDRSGTTRAAASLLGVTHSTVSRRLAVINVRYGKPVFERAAGGYRKTELGAELVAAARQMEGISFSADRRRKASETELSGPITLSIPDALGQYLLLDDLVSFCRQYPDIRLSLQSSYRFVDLDRSEADVVIRSVATPPEHLVGRRLFPYALSFYCHRDYLDKTASEDRRWITSVPSSGIVTWIADSPYPDVPVGFTSDDITLRHKAVINGHGMIRGACYMSDPAPELIRLPGSPPPTPAADFWVLTHPDLKNTPRIKLLMRFLTAALLDKQALIEGRLPSV</sequence>
<evidence type="ECO:0000313" key="7">
    <source>
        <dbReference type="EMBL" id="GAA0474873.1"/>
    </source>
</evidence>
<dbReference type="Gene3D" id="1.10.10.10">
    <property type="entry name" value="Winged helix-like DNA-binding domain superfamily/Winged helix DNA-binding domain"/>
    <property type="match status" value="1"/>
</dbReference>
<evidence type="ECO:0000256" key="4">
    <source>
        <dbReference type="ARBA" id="ARBA00023163"/>
    </source>
</evidence>
<evidence type="ECO:0000259" key="5">
    <source>
        <dbReference type="Pfam" id="PF00126"/>
    </source>
</evidence>
<name>A0ABP3KAH9_9SPHN</name>
<organism evidence="7 8">
    <name type="scientific">Parasphingorhabdus litoris</name>
    <dbReference type="NCBI Taxonomy" id="394733"/>
    <lineage>
        <taxon>Bacteria</taxon>
        <taxon>Pseudomonadati</taxon>
        <taxon>Pseudomonadota</taxon>
        <taxon>Alphaproteobacteria</taxon>
        <taxon>Sphingomonadales</taxon>
        <taxon>Sphingomonadaceae</taxon>
        <taxon>Parasphingorhabdus</taxon>
    </lineage>
</organism>
<keyword evidence="2" id="KW-0805">Transcription regulation</keyword>
<dbReference type="EMBL" id="BAAAEM010000002">
    <property type="protein sequence ID" value="GAA0474873.1"/>
    <property type="molecule type" value="Genomic_DNA"/>
</dbReference>
<proteinExistence type="inferred from homology"/>
<evidence type="ECO:0000259" key="6">
    <source>
        <dbReference type="Pfam" id="PF03466"/>
    </source>
</evidence>
<keyword evidence="4" id="KW-0804">Transcription</keyword>
<dbReference type="SUPFAM" id="SSF46785">
    <property type="entry name" value="Winged helix' DNA-binding domain"/>
    <property type="match status" value="1"/>
</dbReference>
<dbReference type="InterPro" id="IPR005119">
    <property type="entry name" value="LysR_subst-bd"/>
</dbReference>
<feature type="domain" description="LysR substrate-binding" evidence="6">
    <location>
        <begin position="89"/>
        <end position="278"/>
    </location>
</feature>
<evidence type="ECO:0000256" key="1">
    <source>
        <dbReference type="ARBA" id="ARBA00009437"/>
    </source>
</evidence>
<accession>A0ABP3KAH9</accession>
<dbReference type="InterPro" id="IPR058163">
    <property type="entry name" value="LysR-type_TF_proteobact-type"/>
</dbReference>